<name>A0A840VJF3_9BACT</name>
<comment type="caution">
    <text evidence="5">The sequence shown here is derived from an EMBL/GenBank/DDBJ whole genome shotgun (WGS) entry which is preliminary data.</text>
</comment>
<dbReference type="Gene3D" id="1.50.10.10">
    <property type="match status" value="1"/>
</dbReference>
<dbReference type="Pfam" id="PF22124">
    <property type="entry name" value="Glyco_hydro_95_cat"/>
    <property type="match status" value="1"/>
</dbReference>
<dbReference type="InterPro" id="IPR027414">
    <property type="entry name" value="GH95_N_dom"/>
</dbReference>
<sequence length="796" mass="87941">MKPTRRNLTTLLLACCAAMPAKAKAAEDAPAVVASSNVAETHALQLWYPRPAEVWTEALPVGNGRLGAMVFGGTAEERLQFNEDTVWTGTPHEYQHEGAVEVLPEIRRLLFEGKQKEAEALANKRFMSVPLRQRSYQPLGDLRLRLGGHDKAIDYRRDLDLDTAVAAVRYRVDNATYTRETFSSHPDQVLVEHLSADRPGSVSFRASLTSPHEDFSVTGQGDSEVLLSGRVQGRKDGLPFAARLRVVTQGGRCSVDDEGNIQVKGADAATLLVTAASAFENFQKIGGNPEKRSLDSMKAAAGKDFADLRKAHVADHQRLFQRVAIDLGATPEKTAALPTDERIAAADKSGDPDLAELLFQYGRYLLISSSRPGTQAANLQGIWNDKLSPPWGSKYTVNINLPMNYWPAEVANLPECAEPLFSLIDDVVISGRKTAKTHYGTRGWVLHHNTDIWRGTAPINNANHGIWPTGGAWLCQHLWEHWRYSGDRKFLAERAYPVLKEASLFFVDFLIEDPASGALISGPSNSPESGGLVMGPTMDHQIIRSLFSWTAQAARILGKDKAFAAQLDKLRTRIAPNKIGKHGQLQEWLEDKDNPNYHHRHVSHLWGVFPGEDITWETPDFMKAARQSLIFRGDGGTGWSLGWKISLWSRFLDGDHAFQLLMNQLKLVRENSDEKDTTWEGGGTYPNLFDAHPPFQIDGNFAATAGICEMLVQSHTGEIVLLPALPPAWPEGSVKGLRVRGGFEADLAWKDGKLTEATFRSLAGASLKVRLGDHVIDLPTRRGESYPFGPNLTRLR</sequence>
<dbReference type="Pfam" id="PF14498">
    <property type="entry name" value="Glyco_hyd_65N_2"/>
    <property type="match status" value="1"/>
</dbReference>
<dbReference type="InterPro" id="IPR016518">
    <property type="entry name" value="Alpha-L-fucosidase"/>
</dbReference>
<accession>A0A840VJF3</accession>
<evidence type="ECO:0000256" key="1">
    <source>
        <dbReference type="SAM" id="SignalP"/>
    </source>
</evidence>
<evidence type="ECO:0000259" key="2">
    <source>
        <dbReference type="Pfam" id="PF14498"/>
    </source>
</evidence>
<dbReference type="SUPFAM" id="SSF48208">
    <property type="entry name" value="Six-hairpin glycosidases"/>
    <property type="match status" value="1"/>
</dbReference>
<evidence type="ECO:0000259" key="3">
    <source>
        <dbReference type="Pfam" id="PF21307"/>
    </source>
</evidence>
<dbReference type="PIRSF" id="PIRSF007663">
    <property type="entry name" value="UCP007663"/>
    <property type="match status" value="1"/>
</dbReference>
<feature type="signal peptide" evidence="1">
    <location>
        <begin position="1"/>
        <end position="25"/>
    </location>
</feature>
<dbReference type="InterPro" id="IPR054363">
    <property type="entry name" value="GH95_cat"/>
</dbReference>
<dbReference type="GO" id="GO:0004560">
    <property type="term" value="F:alpha-L-fucosidase activity"/>
    <property type="evidence" value="ECO:0007669"/>
    <property type="project" value="UniProtKB-EC"/>
</dbReference>
<dbReference type="Proteomes" id="UP000557717">
    <property type="component" value="Unassembled WGS sequence"/>
</dbReference>
<dbReference type="InterPro" id="IPR012341">
    <property type="entry name" value="6hp_glycosidase-like_sf"/>
</dbReference>
<evidence type="ECO:0000313" key="5">
    <source>
        <dbReference type="EMBL" id="MBB5353919.1"/>
    </source>
</evidence>
<dbReference type="GO" id="GO:0005975">
    <property type="term" value="P:carbohydrate metabolic process"/>
    <property type="evidence" value="ECO:0007669"/>
    <property type="project" value="InterPro"/>
</dbReference>
<dbReference type="EC" id="3.2.1.51" evidence="5"/>
<evidence type="ECO:0000259" key="4">
    <source>
        <dbReference type="Pfam" id="PF22124"/>
    </source>
</evidence>
<keyword evidence="5" id="KW-0326">Glycosidase</keyword>
<organism evidence="5 6">
    <name type="scientific">Haloferula luteola</name>
    <dbReference type="NCBI Taxonomy" id="595692"/>
    <lineage>
        <taxon>Bacteria</taxon>
        <taxon>Pseudomonadati</taxon>
        <taxon>Verrucomicrobiota</taxon>
        <taxon>Verrucomicrobiia</taxon>
        <taxon>Verrucomicrobiales</taxon>
        <taxon>Verrucomicrobiaceae</taxon>
        <taxon>Haloferula</taxon>
    </lineage>
</organism>
<dbReference type="InterPro" id="IPR008928">
    <property type="entry name" value="6-hairpin_glycosidase_sf"/>
</dbReference>
<keyword evidence="1" id="KW-0732">Signal</keyword>
<feature type="domain" description="Glycosyl hydrolase family 95 N-terminal" evidence="2">
    <location>
        <begin position="46"/>
        <end position="281"/>
    </location>
</feature>
<dbReference type="EMBL" id="JACHFD010000044">
    <property type="protein sequence ID" value="MBB5353919.1"/>
    <property type="molecule type" value="Genomic_DNA"/>
</dbReference>
<reference evidence="5 6" key="1">
    <citation type="submission" date="2020-08" db="EMBL/GenBank/DDBJ databases">
        <title>Genomic Encyclopedia of Type Strains, Phase IV (KMG-IV): sequencing the most valuable type-strain genomes for metagenomic binning, comparative biology and taxonomic classification.</title>
        <authorList>
            <person name="Goeker M."/>
        </authorList>
    </citation>
    <scope>NUCLEOTIDE SEQUENCE [LARGE SCALE GENOMIC DNA]</scope>
    <source>
        <strain evidence="5 6">YC6886</strain>
    </source>
</reference>
<dbReference type="InterPro" id="IPR049053">
    <property type="entry name" value="AFCA-like_C"/>
</dbReference>
<proteinExistence type="predicted"/>
<protein>
    <submittedName>
        <fullName evidence="5">Alpha-L-fucosidase 2</fullName>
        <ecNumber evidence="5">3.2.1.51</ecNumber>
    </submittedName>
</protein>
<dbReference type="RefSeq" id="WP_184022416.1">
    <property type="nucleotide sequence ID" value="NZ_JACHFD010000044.1"/>
</dbReference>
<keyword evidence="5" id="KW-0378">Hydrolase</keyword>
<dbReference type="AlphaFoldDB" id="A0A840VJF3"/>
<feature type="domain" description="Glycosyl hydrolase family 95 catalytic" evidence="4">
    <location>
        <begin position="305"/>
        <end position="711"/>
    </location>
</feature>
<dbReference type="Gene3D" id="2.70.98.50">
    <property type="entry name" value="putative glycoside hydrolase family protein from bacillus halodurans"/>
    <property type="match status" value="1"/>
</dbReference>
<feature type="chain" id="PRO_5032765810" evidence="1">
    <location>
        <begin position="26"/>
        <end position="796"/>
    </location>
</feature>
<gene>
    <name evidence="5" type="ORF">HNR46_004184</name>
</gene>
<dbReference type="PANTHER" id="PTHR31084:SF0">
    <property type="entry name" value="ALPHA-L-FUCOSIDASE 2"/>
    <property type="match status" value="1"/>
</dbReference>
<dbReference type="Pfam" id="PF21307">
    <property type="entry name" value="Glyco_hydro_95_C"/>
    <property type="match status" value="1"/>
</dbReference>
<dbReference type="PANTHER" id="PTHR31084">
    <property type="entry name" value="ALPHA-L-FUCOSIDASE 2"/>
    <property type="match status" value="1"/>
</dbReference>
<evidence type="ECO:0000313" key="6">
    <source>
        <dbReference type="Proteomes" id="UP000557717"/>
    </source>
</evidence>
<keyword evidence="6" id="KW-1185">Reference proteome</keyword>
<feature type="domain" description="Alpha fucosidase A-like C-terminal" evidence="3">
    <location>
        <begin position="713"/>
        <end position="773"/>
    </location>
</feature>